<dbReference type="EMBL" id="GEBQ01006025">
    <property type="protein sequence ID" value="JAT33952.1"/>
    <property type="molecule type" value="Transcribed_RNA"/>
</dbReference>
<evidence type="ECO:0000313" key="1">
    <source>
        <dbReference type="EMBL" id="JAT33952.1"/>
    </source>
</evidence>
<sequence>VLTTSVPNNCPELCQQCYKRIPHPKPTDLVPHSPECEKICKKCQPPKQTVSPLESCLTTCQDSCHKKFPPSPPPEKCVELCKQCRPKITEPHGKCISCVDLCGMCRRVKVPARQKRENTFSSEKDEPLVINIEGMQSEDSSYKINIGDCTSRKCRQSYFSPRISNLVQGSEECLNLCRRCKFGNTTIPCPPSIPKSPAVCKELCNKCKEIKQSQNLSPLRPGSKRCKNLCARCKPTPKPVYSAPKPIISTRKPDNPLIPNSPECFHLCECCKPTQRPVLTTSKPVIPYVPTSPKCTNLCANCKPTPKPVHTTPKPIIPTPK</sequence>
<feature type="non-terminal residue" evidence="1">
    <location>
        <position position="1"/>
    </location>
</feature>
<accession>A0A1B6MDE6</accession>
<feature type="non-terminal residue" evidence="1">
    <location>
        <position position="321"/>
    </location>
</feature>
<name>A0A1B6MDE6_9HEMI</name>
<protein>
    <submittedName>
        <fullName evidence="1">Uncharacterized protein</fullName>
    </submittedName>
</protein>
<proteinExistence type="predicted"/>
<gene>
    <name evidence="1" type="ORF">g.52146</name>
</gene>
<organism evidence="1">
    <name type="scientific">Graphocephala atropunctata</name>
    <dbReference type="NCBI Taxonomy" id="36148"/>
    <lineage>
        <taxon>Eukaryota</taxon>
        <taxon>Metazoa</taxon>
        <taxon>Ecdysozoa</taxon>
        <taxon>Arthropoda</taxon>
        <taxon>Hexapoda</taxon>
        <taxon>Insecta</taxon>
        <taxon>Pterygota</taxon>
        <taxon>Neoptera</taxon>
        <taxon>Paraneoptera</taxon>
        <taxon>Hemiptera</taxon>
        <taxon>Auchenorrhyncha</taxon>
        <taxon>Membracoidea</taxon>
        <taxon>Cicadellidae</taxon>
        <taxon>Cicadellinae</taxon>
        <taxon>Cicadellini</taxon>
        <taxon>Graphocephala</taxon>
    </lineage>
</organism>
<reference evidence="1" key="1">
    <citation type="submission" date="2015-11" db="EMBL/GenBank/DDBJ databases">
        <title>De novo transcriptome assembly of four potential Pierce s Disease insect vectors from Arizona vineyards.</title>
        <authorList>
            <person name="Tassone E.E."/>
        </authorList>
    </citation>
    <scope>NUCLEOTIDE SEQUENCE</scope>
</reference>
<dbReference type="AlphaFoldDB" id="A0A1B6MDE6"/>